<feature type="compositionally biased region" description="Basic residues" evidence="3">
    <location>
        <begin position="439"/>
        <end position="449"/>
    </location>
</feature>
<dbReference type="CDD" id="cd00022">
    <property type="entry name" value="BIR"/>
    <property type="match status" value="2"/>
</dbReference>
<evidence type="ECO:0008006" key="6">
    <source>
        <dbReference type="Google" id="ProtNLM"/>
    </source>
</evidence>
<feature type="compositionally biased region" description="Pro residues" evidence="3">
    <location>
        <begin position="600"/>
        <end position="609"/>
    </location>
</feature>
<feature type="compositionally biased region" description="Low complexity" evidence="3">
    <location>
        <begin position="546"/>
        <end position="568"/>
    </location>
</feature>
<feature type="compositionally biased region" description="Basic and acidic residues" evidence="3">
    <location>
        <begin position="411"/>
        <end position="421"/>
    </location>
</feature>
<feature type="compositionally biased region" description="Low complexity" evidence="3">
    <location>
        <begin position="250"/>
        <end position="262"/>
    </location>
</feature>
<evidence type="ECO:0000313" key="4">
    <source>
        <dbReference type="EMBL" id="KAF2149232.1"/>
    </source>
</evidence>
<feature type="region of interest" description="Disordered" evidence="3">
    <location>
        <begin position="307"/>
        <end position="614"/>
    </location>
</feature>
<evidence type="ECO:0000256" key="1">
    <source>
        <dbReference type="ARBA" id="ARBA00022723"/>
    </source>
</evidence>
<dbReference type="InterPro" id="IPR001370">
    <property type="entry name" value="BIR_rpt"/>
</dbReference>
<keyword evidence="2" id="KW-0862">Zinc</keyword>
<feature type="compositionally biased region" description="Polar residues" evidence="3">
    <location>
        <begin position="221"/>
        <end position="232"/>
    </location>
</feature>
<dbReference type="GO" id="GO:0046872">
    <property type="term" value="F:metal ion binding"/>
    <property type="evidence" value="ECO:0007669"/>
    <property type="project" value="UniProtKB-KW"/>
</dbReference>
<feature type="compositionally biased region" description="Low complexity" evidence="3">
    <location>
        <begin position="211"/>
        <end position="220"/>
    </location>
</feature>
<reference evidence="4" key="1">
    <citation type="journal article" date="2020" name="Stud. Mycol.">
        <title>101 Dothideomycetes genomes: a test case for predicting lifestyles and emergence of pathogens.</title>
        <authorList>
            <person name="Haridas S."/>
            <person name="Albert R."/>
            <person name="Binder M."/>
            <person name="Bloem J."/>
            <person name="Labutti K."/>
            <person name="Salamov A."/>
            <person name="Andreopoulos B."/>
            <person name="Baker S."/>
            <person name="Barry K."/>
            <person name="Bills G."/>
            <person name="Bluhm B."/>
            <person name="Cannon C."/>
            <person name="Castanera R."/>
            <person name="Culley D."/>
            <person name="Daum C."/>
            <person name="Ezra D."/>
            <person name="Gonzalez J."/>
            <person name="Henrissat B."/>
            <person name="Kuo A."/>
            <person name="Liang C."/>
            <person name="Lipzen A."/>
            <person name="Lutzoni F."/>
            <person name="Magnuson J."/>
            <person name="Mondo S."/>
            <person name="Nolan M."/>
            <person name="Ohm R."/>
            <person name="Pangilinan J."/>
            <person name="Park H.-J."/>
            <person name="Ramirez L."/>
            <person name="Alfaro M."/>
            <person name="Sun H."/>
            <person name="Tritt A."/>
            <person name="Yoshinaga Y."/>
            <person name="Zwiers L.-H."/>
            <person name="Turgeon B."/>
            <person name="Goodwin S."/>
            <person name="Spatafora J."/>
            <person name="Crous P."/>
            <person name="Grigoriev I."/>
        </authorList>
    </citation>
    <scope>NUCLEOTIDE SEQUENCE</scope>
    <source>
        <strain evidence="4">CBS 260.36</strain>
    </source>
</reference>
<gene>
    <name evidence="4" type="ORF">K461DRAFT_296714</name>
</gene>
<organism evidence="4 5">
    <name type="scientific">Myriangium duriaei CBS 260.36</name>
    <dbReference type="NCBI Taxonomy" id="1168546"/>
    <lineage>
        <taxon>Eukaryota</taxon>
        <taxon>Fungi</taxon>
        <taxon>Dikarya</taxon>
        <taxon>Ascomycota</taxon>
        <taxon>Pezizomycotina</taxon>
        <taxon>Dothideomycetes</taxon>
        <taxon>Dothideomycetidae</taxon>
        <taxon>Myriangiales</taxon>
        <taxon>Myriangiaceae</taxon>
        <taxon>Myriangium</taxon>
    </lineage>
</organism>
<dbReference type="PANTHER" id="PTHR46771">
    <property type="entry name" value="DETERIN"/>
    <property type="match status" value="1"/>
</dbReference>
<accession>A0A9P4MDU3</accession>
<feature type="region of interest" description="Disordered" evidence="3">
    <location>
        <begin position="202"/>
        <end position="285"/>
    </location>
</feature>
<comment type="caution">
    <text evidence="4">The sequence shown here is derived from an EMBL/GenBank/DDBJ whole genome shotgun (WGS) entry which is preliminary data.</text>
</comment>
<evidence type="ECO:0000256" key="2">
    <source>
        <dbReference type="ARBA" id="ARBA00022833"/>
    </source>
</evidence>
<dbReference type="PROSITE" id="PS50143">
    <property type="entry name" value="BIR_REPEAT_2"/>
    <property type="match status" value="2"/>
</dbReference>
<feature type="compositionally biased region" description="Acidic residues" evidence="3">
    <location>
        <begin position="460"/>
        <end position="486"/>
    </location>
</feature>
<dbReference type="AlphaFoldDB" id="A0A9P4MDU3"/>
<dbReference type="Gene3D" id="1.10.1170.10">
    <property type="entry name" value="Inhibitor Of Apoptosis Protein (2mihbC-IAP-1), Chain A"/>
    <property type="match status" value="2"/>
</dbReference>
<dbReference type="OrthoDB" id="2196114at2759"/>
<sequence length="741" mass="80692">MADATIDMRLYQNRFETYGKDANPTKKRRSSGGGAITKSWPHETPTPAELAFAGFYYNPSPKAEDNVVCFHCHVKLDGWEIDDIPIREHLAHSPDCAWAVSTSVTLGNEDRDPLSEKLLAARLATFGTSWPYEKKRGWKCKSKKLAEAGWCMDPSMAGEDGTTCFYCNLSLDGWEPKDDPTEEHRKREPNCAFFALVERHASSRPKKSRARTSTASKASRLSIQSVQSTFSEAPSLMSLGDNGPELEGDTSIGTVTSTTSTAKGRKPAAKKGGRGKKKAVPEPAEDTMEMLTALEDSINVSHVDIEEPQTQVVEEVKPEPAKKATRGKGRSKKATAKANDVVEAMSQSQMDPTELEDKKPAPKAKRGKKRTSDGEEKVETPAPELAQSVADEPPAKAKKATKSTRGKKAKAAAEEEVRESQVMEVDVPELEPKEETAKPKRGRKPKATKAAKPPTPEPEPQIEPEPEAEPETEPEPVMEVDAEDESANFVVHGEEESEANFVVHEESEANFIVHNTEQDESDANFVVRSQSPPAQEFEPSPTPQKAPVARARTPQAAAPPSTTSTPHSARSHNSSDGENHPPSSNPPASRGPTTKQAPIIIPPAAPSPPAAITRPFESPAKTIRIPLAAHTPNRSPSRVSPQKLGTLKTTMPWAATDIETVFFPSEADGQENAGSGVARKLVELGGQLSSPEKKMTVEEWVRFQALKGEERLKEECERMVWLFEREGTRALGVLGGLEVSL</sequence>
<protein>
    <recommendedName>
        <fullName evidence="6">BIR-domain-containing protein</fullName>
    </recommendedName>
</protein>
<name>A0A9P4MDU3_9PEZI</name>
<dbReference type="Proteomes" id="UP000799439">
    <property type="component" value="Unassembled WGS sequence"/>
</dbReference>
<dbReference type="PANTHER" id="PTHR46771:SF5">
    <property type="entry name" value="DETERIN"/>
    <property type="match status" value="1"/>
</dbReference>
<feature type="compositionally biased region" description="Basic residues" evidence="3">
    <location>
        <begin position="263"/>
        <end position="278"/>
    </location>
</feature>
<feature type="region of interest" description="Disordered" evidence="3">
    <location>
        <begin position="20"/>
        <end position="40"/>
    </location>
</feature>
<dbReference type="SMART" id="SM00238">
    <property type="entry name" value="BIR"/>
    <property type="match status" value="2"/>
</dbReference>
<evidence type="ECO:0000313" key="5">
    <source>
        <dbReference type="Proteomes" id="UP000799439"/>
    </source>
</evidence>
<keyword evidence="1" id="KW-0479">Metal-binding</keyword>
<dbReference type="EMBL" id="ML996091">
    <property type="protein sequence ID" value="KAF2149232.1"/>
    <property type="molecule type" value="Genomic_DNA"/>
</dbReference>
<proteinExistence type="predicted"/>
<feature type="compositionally biased region" description="Basic residues" evidence="3">
    <location>
        <begin position="323"/>
        <end position="335"/>
    </location>
</feature>
<dbReference type="SUPFAM" id="SSF57924">
    <property type="entry name" value="Inhibitor of apoptosis (IAP) repeat"/>
    <property type="match status" value="2"/>
</dbReference>
<keyword evidence="5" id="KW-1185">Reference proteome</keyword>
<dbReference type="InterPro" id="IPR051190">
    <property type="entry name" value="Baculoviral_IAP"/>
</dbReference>
<dbReference type="Pfam" id="PF00653">
    <property type="entry name" value="BIR"/>
    <property type="match status" value="2"/>
</dbReference>
<feature type="compositionally biased region" description="Basic and acidic residues" evidence="3">
    <location>
        <begin position="370"/>
        <end position="379"/>
    </location>
</feature>
<evidence type="ECO:0000256" key="3">
    <source>
        <dbReference type="SAM" id="MobiDB-lite"/>
    </source>
</evidence>
<feature type="compositionally biased region" description="Basic residues" evidence="3">
    <location>
        <begin position="396"/>
        <end position="410"/>
    </location>
</feature>